<dbReference type="NCBIfam" id="TIGR02887">
    <property type="entry name" value="spore_ger_x_C"/>
    <property type="match status" value="1"/>
</dbReference>
<dbReference type="Proteomes" id="UP000501076">
    <property type="component" value="Chromosome"/>
</dbReference>
<dbReference type="Pfam" id="PF25198">
    <property type="entry name" value="Spore_GerAC_N"/>
    <property type="match status" value="1"/>
</dbReference>
<dbReference type="PANTHER" id="PTHR35789:SF1">
    <property type="entry name" value="SPORE GERMINATION PROTEIN B3"/>
    <property type="match status" value="1"/>
</dbReference>
<evidence type="ECO:0000256" key="3">
    <source>
        <dbReference type="ARBA" id="ARBA00022544"/>
    </source>
</evidence>
<evidence type="ECO:0000256" key="1">
    <source>
        <dbReference type="ARBA" id="ARBA00004635"/>
    </source>
</evidence>
<organism evidence="11 12">
    <name type="scientific">Priestia megaterium</name>
    <name type="common">Bacillus megaterium</name>
    <dbReference type="NCBI Taxonomy" id="1404"/>
    <lineage>
        <taxon>Bacteria</taxon>
        <taxon>Bacillati</taxon>
        <taxon>Bacillota</taxon>
        <taxon>Bacilli</taxon>
        <taxon>Bacillales</taxon>
        <taxon>Bacillaceae</taxon>
        <taxon>Priestia</taxon>
    </lineage>
</organism>
<accession>A0A6M6DUC8</accession>
<dbReference type="InterPro" id="IPR008844">
    <property type="entry name" value="Spore_GerAC-like"/>
</dbReference>
<dbReference type="PANTHER" id="PTHR35789">
    <property type="entry name" value="SPORE GERMINATION PROTEIN B3"/>
    <property type="match status" value="1"/>
</dbReference>
<evidence type="ECO:0000256" key="8">
    <source>
        <dbReference type="SAM" id="SignalP"/>
    </source>
</evidence>
<dbReference type="Gene3D" id="3.30.300.210">
    <property type="entry name" value="Nutrient germinant receptor protein C, domain 3"/>
    <property type="match status" value="1"/>
</dbReference>
<name>A0A6M6DUC8_PRIMG</name>
<feature type="signal peptide" evidence="8">
    <location>
        <begin position="1"/>
        <end position="20"/>
    </location>
</feature>
<evidence type="ECO:0000313" key="12">
    <source>
        <dbReference type="Proteomes" id="UP000501076"/>
    </source>
</evidence>
<dbReference type="Pfam" id="PF05504">
    <property type="entry name" value="Spore_GerAC"/>
    <property type="match status" value="1"/>
</dbReference>
<proteinExistence type="inferred from homology"/>
<evidence type="ECO:0000259" key="10">
    <source>
        <dbReference type="Pfam" id="PF25198"/>
    </source>
</evidence>
<protein>
    <submittedName>
        <fullName evidence="11">Ger(X)C family spore germination protein</fullName>
    </submittedName>
</protein>
<dbReference type="GO" id="GO:0016020">
    <property type="term" value="C:membrane"/>
    <property type="evidence" value="ECO:0007669"/>
    <property type="project" value="UniProtKB-SubCell"/>
</dbReference>
<dbReference type="EMBL" id="CP045272">
    <property type="protein sequence ID" value="QJX78621.1"/>
    <property type="molecule type" value="Genomic_DNA"/>
</dbReference>
<evidence type="ECO:0000313" key="11">
    <source>
        <dbReference type="EMBL" id="QJX78621.1"/>
    </source>
</evidence>
<keyword evidence="4 8" id="KW-0732">Signal</keyword>
<gene>
    <name evidence="11" type="ORF">FDZ14_21420</name>
</gene>
<dbReference type="GO" id="GO:0009847">
    <property type="term" value="P:spore germination"/>
    <property type="evidence" value="ECO:0007669"/>
    <property type="project" value="InterPro"/>
</dbReference>
<evidence type="ECO:0000256" key="5">
    <source>
        <dbReference type="ARBA" id="ARBA00023136"/>
    </source>
</evidence>
<feature type="domain" description="Spore germination GerAC-like C-terminal" evidence="9">
    <location>
        <begin position="219"/>
        <end position="387"/>
    </location>
</feature>
<keyword evidence="5" id="KW-0472">Membrane</keyword>
<evidence type="ECO:0000256" key="4">
    <source>
        <dbReference type="ARBA" id="ARBA00022729"/>
    </source>
</evidence>
<evidence type="ECO:0000256" key="7">
    <source>
        <dbReference type="ARBA" id="ARBA00023288"/>
    </source>
</evidence>
<sequence length="399" mass="44563">MKAFLMLCICSLLLSGCWSSRELNELAITVAVGIDKAEDGIIVTVQLINPGDIQAKTPTNGPSVTTFSIKASSVMEGLRKITTKSPRKIYLSHLRMLVISESMAKDGIAEVLDFFARDHEVRTDYFVVVAKNTKASSVLNVLTTIEKIPANHMFASLDVSQRIWAPTRGVKLNELISNLTSEGKQAVLSGVLVKGDVKKAGDMSSISRTNLSTLLNFKGLGVFQNDKLIGWFNEDESKGYNYITGNVKSTLIVIPCEKKEKQHDIVGVEMLRTNVKVTATMKNHKPHIHVNLKGEANVADVECQVNLQDPAVINMLERKTAADVKEKMNDAVEKAQKTYKSDIFGFGEAFYRQDVKRWYKMKRDWNGIYAEDLTVDLDAKVQIRRLGTLNNSYMKQMKH</sequence>
<dbReference type="AlphaFoldDB" id="A0A6M6DUC8"/>
<evidence type="ECO:0000256" key="2">
    <source>
        <dbReference type="ARBA" id="ARBA00007886"/>
    </source>
</evidence>
<dbReference type="PROSITE" id="PS51257">
    <property type="entry name" value="PROKAR_LIPOPROTEIN"/>
    <property type="match status" value="1"/>
</dbReference>
<feature type="chain" id="PRO_5026698021" evidence="8">
    <location>
        <begin position="21"/>
        <end position="399"/>
    </location>
</feature>
<dbReference type="InterPro" id="IPR046953">
    <property type="entry name" value="Spore_GerAC-like_C"/>
</dbReference>
<feature type="domain" description="Spore germination protein N-terminal" evidence="10">
    <location>
        <begin position="20"/>
        <end position="189"/>
    </location>
</feature>
<dbReference type="InterPro" id="IPR057336">
    <property type="entry name" value="GerAC_N"/>
</dbReference>
<keyword evidence="3" id="KW-0309">Germination</keyword>
<evidence type="ECO:0000259" key="9">
    <source>
        <dbReference type="Pfam" id="PF05504"/>
    </source>
</evidence>
<dbReference type="RefSeq" id="WP_171777534.1">
    <property type="nucleotide sequence ID" value="NZ_CP045272.1"/>
</dbReference>
<evidence type="ECO:0000256" key="6">
    <source>
        <dbReference type="ARBA" id="ARBA00023139"/>
    </source>
</evidence>
<comment type="similarity">
    <text evidence="2">Belongs to the GerABKC lipoprotein family.</text>
</comment>
<reference evidence="11 12" key="1">
    <citation type="submission" date="2019-10" db="EMBL/GenBank/DDBJ databases">
        <title>Complete genome sequences for adaption low water activity.</title>
        <authorList>
            <person name="Zhao L."/>
            <person name="Zhong J."/>
        </authorList>
    </citation>
    <scope>NUCLEOTIDE SEQUENCE [LARGE SCALE GENOMIC DNA]</scope>
    <source>
        <strain evidence="11 12">FDU301</strain>
    </source>
</reference>
<comment type="subcellular location">
    <subcellularLocation>
        <location evidence="1">Membrane</location>
        <topology evidence="1">Lipid-anchor</topology>
    </subcellularLocation>
</comment>
<dbReference type="InterPro" id="IPR038501">
    <property type="entry name" value="Spore_GerAC_C_sf"/>
</dbReference>
<keyword evidence="7" id="KW-0449">Lipoprotein</keyword>
<keyword evidence="6" id="KW-0564">Palmitate</keyword>